<evidence type="ECO:0000313" key="1">
    <source>
        <dbReference type="EMBL" id="KAF5834282.1"/>
    </source>
</evidence>
<proteinExistence type="predicted"/>
<comment type="caution">
    <text evidence="1">The sequence shown here is derived from an EMBL/GenBank/DDBJ whole genome shotgun (WGS) entry which is preliminary data.</text>
</comment>
<organism evidence="1 2">
    <name type="scientific">Dunaliella salina</name>
    <name type="common">Green alga</name>
    <name type="synonym">Protococcus salinus</name>
    <dbReference type="NCBI Taxonomy" id="3046"/>
    <lineage>
        <taxon>Eukaryota</taxon>
        <taxon>Viridiplantae</taxon>
        <taxon>Chlorophyta</taxon>
        <taxon>core chlorophytes</taxon>
        <taxon>Chlorophyceae</taxon>
        <taxon>CS clade</taxon>
        <taxon>Chlamydomonadales</taxon>
        <taxon>Dunaliellaceae</taxon>
        <taxon>Dunaliella</taxon>
    </lineage>
</organism>
<name>A0ABQ7GI47_DUNSA</name>
<accession>A0ABQ7GI47</accession>
<dbReference type="Proteomes" id="UP000815325">
    <property type="component" value="Unassembled WGS sequence"/>
</dbReference>
<sequence>MISTLRAEGSGAPSHHCMEVDQPMRNEQRLITGCFCVHMPSPIG</sequence>
<dbReference type="EMBL" id="MU069766">
    <property type="protein sequence ID" value="KAF5834282.1"/>
    <property type="molecule type" value="Genomic_DNA"/>
</dbReference>
<reference evidence="1" key="1">
    <citation type="submission" date="2017-08" db="EMBL/GenBank/DDBJ databases">
        <authorList>
            <person name="Polle J.E."/>
            <person name="Barry K."/>
            <person name="Cushman J."/>
            <person name="Schmutz J."/>
            <person name="Tran D."/>
            <person name="Hathwaick L.T."/>
            <person name="Yim W.C."/>
            <person name="Jenkins J."/>
            <person name="Mckie-Krisberg Z.M."/>
            <person name="Prochnik S."/>
            <person name="Lindquist E."/>
            <person name="Dockter R.B."/>
            <person name="Adam C."/>
            <person name="Molina H."/>
            <person name="Bunkerborg J."/>
            <person name="Jin E."/>
            <person name="Buchheim M."/>
            <person name="Magnuson J."/>
        </authorList>
    </citation>
    <scope>NUCLEOTIDE SEQUENCE</scope>
    <source>
        <strain evidence="1">CCAP 19/18</strain>
    </source>
</reference>
<evidence type="ECO:0000313" key="2">
    <source>
        <dbReference type="Proteomes" id="UP000815325"/>
    </source>
</evidence>
<protein>
    <submittedName>
        <fullName evidence="1">Uncharacterized protein</fullName>
    </submittedName>
</protein>
<keyword evidence="2" id="KW-1185">Reference proteome</keyword>
<gene>
    <name evidence="1" type="ORF">DUNSADRAFT_9149</name>
</gene>